<keyword evidence="1" id="KW-0119">Carbohydrate metabolism</keyword>
<comment type="function">
    <text evidence="1">Catalyzes the specific phosphorylation of 1,6-anhydro-N-acetylmuramic acid (anhMurNAc) with the simultaneous cleavage of the 1,6-anhydro ring, generating MurNAc-6-P. Is required for the utilization of anhMurNAc either imported from the medium or derived from its own cell wall murein, and thus plays a role in cell wall recycling.</text>
</comment>
<dbReference type="UniPathway" id="UPA00343"/>
<keyword evidence="1 2" id="KW-0418">Kinase</keyword>
<accession>A0A1C3EPA9</accession>
<dbReference type="EC" id="2.7.1.170" evidence="1"/>
<keyword evidence="3" id="KW-1185">Reference proteome</keyword>
<dbReference type="Pfam" id="PF03702">
    <property type="entry name" value="AnmK"/>
    <property type="match status" value="1"/>
</dbReference>
<dbReference type="PANTHER" id="PTHR30605:SF0">
    <property type="entry name" value="ANHYDRO-N-ACETYLMURAMIC ACID KINASE"/>
    <property type="match status" value="1"/>
</dbReference>
<dbReference type="SUPFAM" id="SSF53067">
    <property type="entry name" value="Actin-like ATPase domain"/>
    <property type="match status" value="1"/>
</dbReference>
<keyword evidence="1" id="KW-0808">Transferase</keyword>
<comment type="catalytic activity">
    <reaction evidence="1">
        <text>1,6-anhydro-N-acetyl-beta-muramate + ATP + H2O = N-acetyl-D-muramate 6-phosphate + ADP + H(+)</text>
        <dbReference type="Rhea" id="RHEA:24952"/>
        <dbReference type="ChEBI" id="CHEBI:15377"/>
        <dbReference type="ChEBI" id="CHEBI:15378"/>
        <dbReference type="ChEBI" id="CHEBI:30616"/>
        <dbReference type="ChEBI" id="CHEBI:58690"/>
        <dbReference type="ChEBI" id="CHEBI:58722"/>
        <dbReference type="ChEBI" id="CHEBI:456216"/>
        <dbReference type="EC" id="2.7.1.170"/>
    </reaction>
</comment>
<keyword evidence="1" id="KW-0547">Nucleotide-binding</keyword>
<dbReference type="InterPro" id="IPR005338">
    <property type="entry name" value="Anhydro_N_Ac-Mur_kinase"/>
</dbReference>
<name>A0A1C3EPA9_9GAMM</name>
<dbReference type="STRING" id="1080227.A8L45_05220"/>
<reference evidence="2 3" key="1">
    <citation type="submission" date="2016-05" db="EMBL/GenBank/DDBJ databases">
        <title>Genomic Taxonomy of the Vibrionaceae.</title>
        <authorList>
            <person name="Gomez-Gil B."/>
            <person name="Enciso-Ibarra J."/>
        </authorList>
    </citation>
    <scope>NUCLEOTIDE SEQUENCE [LARGE SCALE GENOMIC DNA]</scope>
    <source>
        <strain evidence="2 3">CAIM 1920</strain>
    </source>
</reference>
<dbReference type="GO" id="GO:0016773">
    <property type="term" value="F:phosphotransferase activity, alcohol group as acceptor"/>
    <property type="evidence" value="ECO:0007669"/>
    <property type="project" value="UniProtKB-UniRule"/>
</dbReference>
<protein>
    <recommendedName>
        <fullName evidence="1">Anhydro-N-acetylmuramic acid kinase</fullName>
        <ecNumber evidence="1">2.7.1.170</ecNumber>
    </recommendedName>
    <alternativeName>
        <fullName evidence="1">AnhMurNAc kinase</fullName>
    </alternativeName>
</protein>
<dbReference type="HAMAP" id="MF_01270">
    <property type="entry name" value="AnhMurNAc_kinase"/>
    <property type="match status" value="1"/>
</dbReference>
<comment type="pathway">
    <text evidence="1">Cell wall biogenesis; peptidoglycan recycling.</text>
</comment>
<dbReference type="GO" id="GO:0016301">
    <property type="term" value="F:kinase activity"/>
    <property type="evidence" value="ECO:0007669"/>
    <property type="project" value="UniProtKB-KW"/>
</dbReference>
<evidence type="ECO:0000313" key="3">
    <source>
        <dbReference type="Proteomes" id="UP000094936"/>
    </source>
</evidence>
<dbReference type="Gene3D" id="3.30.420.40">
    <property type="match status" value="2"/>
</dbReference>
<dbReference type="PANTHER" id="PTHR30605">
    <property type="entry name" value="ANHYDRO-N-ACETYLMURAMIC ACID KINASE"/>
    <property type="match status" value="1"/>
</dbReference>
<gene>
    <name evidence="1" type="primary">anmK</name>
    <name evidence="2" type="ORF">A8L45_05220</name>
</gene>
<comment type="caution">
    <text evidence="2">The sequence shown here is derived from an EMBL/GenBank/DDBJ whole genome shotgun (WGS) entry which is preliminary data.</text>
</comment>
<dbReference type="OrthoDB" id="9763949at2"/>
<feature type="binding site" evidence="1">
    <location>
        <begin position="10"/>
        <end position="17"/>
    </location>
    <ligand>
        <name>ATP</name>
        <dbReference type="ChEBI" id="CHEBI:30616"/>
    </ligand>
</feature>
<dbReference type="CDD" id="cd24050">
    <property type="entry name" value="ASKHA_NBD_ANMK"/>
    <property type="match status" value="1"/>
</dbReference>
<organism evidence="2 3">
    <name type="scientific">Veronia pacifica</name>
    <dbReference type="NCBI Taxonomy" id="1080227"/>
    <lineage>
        <taxon>Bacteria</taxon>
        <taxon>Pseudomonadati</taxon>
        <taxon>Pseudomonadota</taxon>
        <taxon>Gammaproteobacteria</taxon>
        <taxon>Vibrionales</taxon>
        <taxon>Vibrionaceae</taxon>
        <taxon>Veronia</taxon>
    </lineage>
</organism>
<sequence length="366" mass="39744">MTVYLGLMSGTSLDGVDIVAVRLENDQVTLLGSYFESIPEQLRRDTLSIANNNAVTAEQLGELDHKLGYFFADAINHAIDTFPVKRESIAAIGSHGQTVCHQPEKPYPFTMQLGDPNLIAVKTKITVVADFRRKDMAYGGQGAPLVPAFHQHIFSKPDTSTVILNIGGIANITVLNPDNTVFGYDTGPGNMLMDHWIFNIKGERFDKNGQFATSGKSIPSLLHNMLQDSYFSQTAPKSTGREYFNAAWIKQHLDRLNQQLRPEDVQATLLALTVQTCADEIAKFGNGKVYVCGGGAHNSALTSSLSLALPNWTISSTAEVNIDPDYLEAMAFAWLAHCALNQIPANVPEVTGASQKCVLGAIYPAG</sequence>
<dbReference type="UniPathway" id="UPA00544"/>
<dbReference type="NCBIfam" id="NF007139">
    <property type="entry name" value="PRK09585.1-3"/>
    <property type="match status" value="1"/>
</dbReference>
<dbReference type="GO" id="GO:0006040">
    <property type="term" value="P:amino sugar metabolic process"/>
    <property type="evidence" value="ECO:0007669"/>
    <property type="project" value="InterPro"/>
</dbReference>
<comment type="pathway">
    <text evidence="1">Amino-sugar metabolism; 1,6-anhydro-N-acetylmuramate degradation.</text>
</comment>
<comment type="similarity">
    <text evidence="1">Belongs to the anhydro-N-acetylmuramic acid kinase family.</text>
</comment>
<dbReference type="InterPro" id="IPR043129">
    <property type="entry name" value="ATPase_NBD"/>
</dbReference>
<dbReference type="GO" id="GO:0005524">
    <property type="term" value="F:ATP binding"/>
    <property type="evidence" value="ECO:0007669"/>
    <property type="project" value="UniProtKB-UniRule"/>
</dbReference>
<dbReference type="GO" id="GO:0009254">
    <property type="term" value="P:peptidoglycan turnover"/>
    <property type="evidence" value="ECO:0007669"/>
    <property type="project" value="UniProtKB-UniRule"/>
</dbReference>
<dbReference type="AlphaFoldDB" id="A0A1C3EPA9"/>
<dbReference type="RefSeq" id="WP_068899956.1">
    <property type="nucleotide sequence ID" value="NZ_JBHUIF010000013.1"/>
</dbReference>
<dbReference type="GO" id="GO:0097175">
    <property type="term" value="P:1,6-anhydro-N-acetyl-beta-muramic acid catabolic process"/>
    <property type="evidence" value="ECO:0007669"/>
    <property type="project" value="UniProtKB-UniRule"/>
</dbReference>
<keyword evidence="1" id="KW-0067">ATP-binding</keyword>
<proteinExistence type="inferred from homology"/>
<dbReference type="Proteomes" id="UP000094936">
    <property type="component" value="Unassembled WGS sequence"/>
</dbReference>
<evidence type="ECO:0000313" key="2">
    <source>
        <dbReference type="EMBL" id="ODA35080.1"/>
    </source>
</evidence>
<dbReference type="EMBL" id="LYBM01000006">
    <property type="protein sequence ID" value="ODA35080.1"/>
    <property type="molecule type" value="Genomic_DNA"/>
</dbReference>
<evidence type="ECO:0000256" key="1">
    <source>
        <dbReference type="HAMAP-Rule" id="MF_01270"/>
    </source>
</evidence>
<dbReference type="NCBIfam" id="NF007148">
    <property type="entry name" value="PRK09585.3-2"/>
    <property type="match status" value="1"/>
</dbReference>